<reference evidence="7 8" key="1">
    <citation type="submission" date="2024-02" db="EMBL/GenBank/DDBJ databases">
        <title>Chromosome-level genome assembly of the Eurasian Minnow (Phoxinus phoxinus).</title>
        <authorList>
            <person name="Oriowo T.O."/>
            <person name="Martin S."/>
            <person name="Stange M."/>
            <person name="Chrysostomakis Y."/>
            <person name="Brown T."/>
            <person name="Winkler S."/>
            <person name="Kukowka S."/>
            <person name="Myers E.W."/>
            <person name="Bohne A."/>
        </authorList>
    </citation>
    <scope>NUCLEOTIDE SEQUENCE [LARGE SCALE GENOMIC DNA]</scope>
    <source>
        <strain evidence="7">ZFMK-TIS-60720</strain>
        <tissue evidence="7">Whole Organism</tissue>
    </source>
</reference>
<evidence type="ECO:0000313" key="7">
    <source>
        <dbReference type="EMBL" id="KAK7148037.1"/>
    </source>
</evidence>
<evidence type="ECO:0000256" key="6">
    <source>
        <dbReference type="SAM" id="Phobius"/>
    </source>
</evidence>
<evidence type="ECO:0000256" key="5">
    <source>
        <dbReference type="ARBA" id="ARBA00023136"/>
    </source>
</evidence>
<feature type="transmembrane region" description="Helical" evidence="6">
    <location>
        <begin position="172"/>
        <end position="191"/>
    </location>
</feature>
<feature type="transmembrane region" description="Helical" evidence="6">
    <location>
        <begin position="94"/>
        <end position="115"/>
    </location>
</feature>
<dbReference type="Gene3D" id="1.10.10.1740">
    <property type="entry name" value="Transmembrane protein 14-like"/>
    <property type="match status" value="2"/>
</dbReference>
<keyword evidence="5 6" id="KW-0472">Membrane</keyword>
<comment type="similarity">
    <text evidence="2">Belongs to the TMEM14 family.</text>
</comment>
<protein>
    <recommendedName>
        <fullName evidence="9">Transmembrane protein 14A</fullName>
    </recommendedName>
</protein>
<evidence type="ECO:0000256" key="4">
    <source>
        <dbReference type="ARBA" id="ARBA00022989"/>
    </source>
</evidence>
<gene>
    <name evidence="7" type="ORF">R3I93_012370</name>
</gene>
<dbReference type="InterPro" id="IPR005349">
    <property type="entry name" value="TMEM14"/>
</dbReference>
<dbReference type="EMBL" id="JAYKXH010000013">
    <property type="protein sequence ID" value="KAK7148037.1"/>
    <property type="molecule type" value="Genomic_DNA"/>
</dbReference>
<organism evidence="7 8">
    <name type="scientific">Phoxinus phoxinus</name>
    <name type="common">Eurasian minnow</name>
    <dbReference type="NCBI Taxonomy" id="58324"/>
    <lineage>
        <taxon>Eukaryota</taxon>
        <taxon>Metazoa</taxon>
        <taxon>Chordata</taxon>
        <taxon>Craniata</taxon>
        <taxon>Vertebrata</taxon>
        <taxon>Euteleostomi</taxon>
        <taxon>Actinopterygii</taxon>
        <taxon>Neopterygii</taxon>
        <taxon>Teleostei</taxon>
        <taxon>Ostariophysi</taxon>
        <taxon>Cypriniformes</taxon>
        <taxon>Leuciscidae</taxon>
        <taxon>Phoxininae</taxon>
        <taxon>Phoxinus</taxon>
    </lineage>
</organism>
<feature type="transmembrane region" description="Helical" evidence="6">
    <location>
        <begin position="121"/>
        <end position="139"/>
    </location>
</feature>
<evidence type="ECO:0008006" key="9">
    <source>
        <dbReference type="Google" id="ProtNLM"/>
    </source>
</evidence>
<feature type="transmembrane region" description="Helical" evidence="6">
    <location>
        <begin position="6"/>
        <end position="22"/>
    </location>
</feature>
<keyword evidence="8" id="KW-1185">Reference proteome</keyword>
<keyword evidence="4 6" id="KW-1133">Transmembrane helix</keyword>
<feature type="transmembrane region" description="Helical" evidence="6">
    <location>
        <begin position="29"/>
        <end position="49"/>
    </location>
</feature>
<sequence>MAVDWWGFAYAAALALGGFMGYKRKGSVVSLIAGLFFGSVSAYGAFRISNDPQDYWTSLMSAGVLTVVMGMRFRKSGKLMPAGIMAGLSVQQKMAVDWWGFAYAAALALGGFMGYKRKGSVVSLIAGLFFGSVSAYGAFRISNDPQDYWTSLMSAGVLTVVMGMRFRKSGKLMPAGIMAGLSLLMVFRILIF</sequence>
<comment type="subcellular location">
    <subcellularLocation>
        <location evidence="1">Membrane</location>
    </subcellularLocation>
</comment>
<comment type="caution">
    <text evidence="7">The sequence shown here is derived from an EMBL/GenBank/DDBJ whole genome shotgun (WGS) entry which is preliminary data.</text>
</comment>
<dbReference type="PANTHER" id="PTHR12668:SF11">
    <property type="entry name" value="TRANSMEMBRANE PROTEIN 14A"/>
    <property type="match status" value="1"/>
</dbReference>
<evidence type="ECO:0000256" key="3">
    <source>
        <dbReference type="ARBA" id="ARBA00022692"/>
    </source>
</evidence>
<proteinExistence type="inferred from homology"/>
<dbReference type="Pfam" id="PF03647">
    <property type="entry name" value="Tmemb_14"/>
    <property type="match status" value="2"/>
</dbReference>
<dbReference type="PANTHER" id="PTHR12668">
    <property type="entry name" value="TRANSMEMBRANE PROTEIN 14, 15"/>
    <property type="match status" value="1"/>
</dbReference>
<dbReference type="GO" id="GO:0070453">
    <property type="term" value="P:regulation of heme biosynthetic process"/>
    <property type="evidence" value="ECO:0007669"/>
    <property type="project" value="TreeGrafter"/>
</dbReference>
<keyword evidence="3 6" id="KW-0812">Transmembrane</keyword>
<accession>A0AAN9CRJ0</accession>
<evidence type="ECO:0000313" key="8">
    <source>
        <dbReference type="Proteomes" id="UP001364617"/>
    </source>
</evidence>
<evidence type="ECO:0000256" key="1">
    <source>
        <dbReference type="ARBA" id="ARBA00004370"/>
    </source>
</evidence>
<dbReference type="InterPro" id="IPR044890">
    <property type="entry name" value="TMEM14_sf"/>
</dbReference>
<dbReference type="AlphaFoldDB" id="A0AAN9CRJ0"/>
<dbReference type="GO" id="GO:0031966">
    <property type="term" value="C:mitochondrial membrane"/>
    <property type="evidence" value="ECO:0007669"/>
    <property type="project" value="TreeGrafter"/>
</dbReference>
<dbReference type="Proteomes" id="UP001364617">
    <property type="component" value="Unassembled WGS sequence"/>
</dbReference>
<evidence type="ECO:0000256" key="2">
    <source>
        <dbReference type="ARBA" id="ARBA00007590"/>
    </source>
</evidence>
<name>A0AAN9CRJ0_9TELE</name>